<reference evidence="4" key="1">
    <citation type="submission" date="2022-04" db="EMBL/GenBank/DDBJ databases">
        <title>Diverse halophilic archaea isolated from saline environments.</title>
        <authorList>
            <person name="Cui H.-L."/>
        </authorList>
    </citation>
    <scope>NUCLEOTIDE SEQUENCE</scope>
    <source>
        <strain evidence="4">XZYJT40</strain>
    </source>
</reference>
<keyword evidence="1" id="KW-0547">Nucleotide-binding</keyword>
<protein>
    <submittedName>
        <fullName evidence="4">Carboxylate--amine ligase</fullName>
    </submittedName>
</protein>
<sequence length="477" mass="52685">MGDPHPTTESAVVVPAIDTASSTAAVRSLGRHGIHTIAVSERETPPASSSKYCDEFVTVPDPTRDLQAYEAALFDLARRERVDAILPFRESDVYALSRNRQAFADHVGTPWPALDRLRQAQDRVELFDAAAAAGVGAPETALLDDWDDWDRDVIVKPRYTVHATEYSDRFARSHTQWSSTRYVSPDETPDRDALVAETGHVPIVQEYVPDSDEYGFFALYDEGEALATFQHRERRGWQYSGGPSAYRESVEIPELEASGRRLLDELDWHGVAMVEFLRDPETGEFELMEVNPRFWSSLPFTVQAGVDFPKLYWRRATGRSVERAPDYDAGVAGHLLWGELLHLKSIVADDVALVERPSLAETALAVAGSVVRDRRFDYLSADDFGPFVRDVRNTLGLLAPGASDAADDPDLPERATRPPEPEPVESLSGRVGRAANRPDAARSGGATAERLRSARDHAVESVDDSIPISEQAKSSSD</sequence>
<dbReference type="AlphaFoldDB" id="A0A8U0ILD3"/>
<evidence type="ECO:0000256" key="1">
    <source>
        <dbReference type="PROSITE-ProRule" id="PRU00409"/>
    </source>
</evidence>
<dbReference type="RefSeq" id="WP_248655257.1">
    <property type="nucleotide sequence ID" value="NZ_CP096658.1"/>
</dbReference>
<feature type="region of interest" description="Disordered" evidence="2">
    <location>
        <begin position="399"/>
        <end position="477"/>
    </location>
</feature>
<evidence type="ECO:0000313" key="4">
    <source>
        <dbReference type="EMBL" id="UPW00849.1"/>
    </source>
</evidence>
<dbReference type="GO" id="GO:0005524">
    <property type="term" value="F:ATP binding"/>
    <property type="evidence" value="ECO:0007669"/>
    <property type="project" value="UniProtKB-UniRule"/>
</dbReference>
<dbReference type="EMBL" id="CP096658">
    <property type="protein sequence ID" value="UPW00849.1"/>
    <property type="molecule type" value="Genomic_DNA"/>
</dbReference>
<organism evidence="4 5">
    <name type="scientific">Halorussus gelatinilyticus</name>
    <dbReference type="NCBI Taxonomy" id="2937524"/>
    <lineage>
        <taxon>Archaea</taxon>
        <taxon>Methanobacteriati</taxon>
        <taxon>Methanobacteriota</taxon>
        <taxon>Stenosarchaea group</taxon>
        <taxon>Halobacteria</taxon>
        <taxon>Halobacteriales</taxon>
        <taxon>Haladaptataceae</taxon>
        <taxon>Halorussus</taxon>
    </lineage>
</organism>
<dbReference type="SUPFAM" id="SSF56059">
    <property type="entry name" value="Glutathione synthetase ATP-binding domain-like"/>
    <property type="match status" value="1"/>
</dbReference>
<feature type="compositionally biased region" description="Basic and acidic residues" evidence="2">
    <location>
        <begin position="449"/>
        <end position="460"/>
    </location>
</feature>
<dbReference type="Pfam" id="PF21360">
    <property type="entry name" value="PylC-like_N"/>
    <property type="match status" value="1"/>
</dbReference>
<dbReference type="InterPro" id="IPR048764">
    <property type="entry name" value="PylC_N"/>
</dbReference>
<accession>A0A8U0ILD3</accession>
<dbReference type="Gene3D" id="3.40.50.20">
    <property type="match status" value="1"/>
</dbReference>
<dbReference type="PROSITE" id="PS50975">
    <property type="entry name" value="ATP_GRASP"/>
    <property type="match status" value="1"/>
</dbReference>
<feature type="compositionally biased region" description="Basic and acidic residues" evidence="2">
    <location>
        <begin position="411"/>
        <end position="420"/>
    </location>
</feature>
<evidence type="ECO:0000256" key="2">
    <source>
        <dbReference type="SAM" id="MobiDB-lite"/>
    </source>
</evidence>
<dbReference type="InterPro" id="IPR011761">
    <property type="entry name" value="ATP-grasp"/>
</dbReference>
<proteinExistence type="predicted"/>
<evidence type="ECO:0000313" key="5">
    <source>
        <dbReference type="Proteomes" id="UP000830434"/>
    </source>
</evidence>
<dbReference type="Gene3D" id="3.30.470.20">
    <property type="entry name" value="ATP-grasp fold, B domain"/>
    <property type="match status" value="1"/>
</dbReference>
<keyword evidence="1" id="KW-0067">ATP-binding</keyword>
<keyword evidence="5" id="KW-1185">Reference proteome</keyword>
<gene>
    <name evidence="4" type="ORF">M0R88_01805</name>
</gene>
<dbReference type="Proteomes" id="UP000830434">
    <property type="component" value="Chromosome"/>
</dbReference>
<dbReference type="GeneID" id="72188550"/>
<dbReference type="KEGG" id="haxz:M0R88_01805"/>
<dbReference type="GO" id="GO:0016874">
    <property type="term" value="F:ligase activity"/>
    <property type="evidence" value="ECO:0007669"/>
    <property type="project" value="UniProtKB-KW"/>
</dbReference>
<feature type="domain" description="ATP-grasp" evidence="3">
    <location>
        <begin position="101"/>
        <end position="317"/>
    </location>
</feature>
<dbReference type="GO" id="GO:0046872">
    <property type="term" value="F:metal ion binding"/>
    <property type="evidence" value="ECO:0007669"/>
    <property type="project" value="InterPro"/>
</dbReference>
<keyword evidence="4" id="KW-0436">Ligase</keyword>
<evidence type="ECO:0000259" key="3">
    <source>
        <dbReference type="PROSITE" id="PS50975"/>
    </source>
</evidence>
<name>A0A8U0ILD3_9EURY</name>